<dbReference type="GeneID" id="9591033"/>
<dbReference type="InterPro" id="IPR046520">
    <property type="entry name" value="DUF6697"/>
</dbReference>
<dbReference type="STRING" id="578458.D8Q1X1"/>
<feature type="domain" description="DUF6697" evidence="2">
    <location>
        <begin position="214"/>
        <end position="387"/>
    </location>
</feature>
<evidence type="ECO:0000313" key="3">
    <source>
        <dbReference type="EMBL" id="EFI98580.1"/>
    </source>
</evidence>
<feature type="compositionally biased region" description="Polar residues" evidence="1">
    <location>
        <begin position="1"/>
        <end position="14"/>
    </location>
</feature>
<dbReference type="RefSeq" id="XP_003033483.1">
    <property type="nucleotide sequence ID" value="XM_003033437.1"/>
</dbReference>
<name>D8Q1X1_SCHCM</name>
<dbReference type="VEuPathDB" id="FungiDB:SCHCODRAFT_02619894"/>
<evidence type="ECO:0000256" key="1">
    <source>
        <dbReference type="SAM" id="MobiDB-lite"/>
    </source>
</evidence>
<feature type="region of interest" description="Disordered" evidence="1">
    <location>
        <begin position="90"/>
        <end position="155"/>
    </location>
</feature>
<feature type="compositionally biased region" description="Basic and acidic residues" evidence="1">
    <location>
        <begin position="404"/>
        <end position="418"/>
    </location>
</feature>
<dbReference type="Proteomes" id="UP000007431">
    <property type="component" value="Unassembled WGS sequence"/>
</dbReference>
<dbReference type="AlphaFoldDB" id="D8Q1X1"/>
<evidence type="ECO:0000259" key="2">
    <source>
        <dbReference type="Pfam" id="PF20411"/>
    </source>
</evidence>
<feature type="region of interest" description="Disordered" evidence="1">
    <location>
        <begin position="396"/>
        <end position="515"/>
    </location>
</feature>
<evidence type="ECO:0000313" key="4">
    <source>
        <dbReference type="Proteomes" id="UP000007431"/>
    </source>
</evidence>
<feature type="compositionally biased region" description="Basic residues" evidence="1">
    <location>
        <begin position="134"/>
        <end position="144"/>
    </location>
</feature>
<sequence length="515" mass="57629">MATRTSPRLQSRSAKPNLPVAKVVNHADHVKALKAQLSHVKALVKKEAEHWEVEQARLLQEHEEWVRKEDQAIAKLRAENEGLAAQLMHTRGPAEPSVHDEPGGGSQPPAAAERERSRSTTPSTDTDIPETPPKRQRRSRKRKSQFAGRPDDEVEEKYEVEIRTVKQEEKDGPLIEEFHKVTLSKSEDGSMLWDLNALGLGPVGDVGGVYQRSFERKVVSWAFGGGHIRTHHNHSTTNLDPYATYHPKWNPQLPGRAGAHGIAFSHAVDDELLPVFVRVKSNQWRYCGHYATNMYGDLDSTQLARVPRSCLVAIARDYIEKKWGQEYLSEVNDDLKEEALAQGKPYRPVQSTEQSICAAFLDGRLTMNFTVLEFSRYEHSWFQRLLDAEAAGHRIAPKPKYLPKPKEPKTKADPDAKPKAKKRSKKGSTADAQPAAKKRKAASGKAVRAQEQQAKGQNDADSDIEIVGVKEAPKRQLRSSRRAVNLAWLESDGKESDDGGDGGDYDDFDEENDEA</sequence>
<keyword evidence="4" id="KW-1185">Reference proteome</keyword>
<dbReference type="KEGG" id="scm:SCHCO_02619894"/>
<proteinExistence type="predicted"/>
<dbReference type="Pfam" id="PF20411">
    <property type="entry name" value="DUF6697"/>
    <property type="match status" value="1"/>
</dbReference>
<organism evidence="4">
    <name type="scientific">Schizophyllum commune (strain H4-8 / FGSC 9210)</name>
    <name type="common">Split gill fungus</name>
    <dbReference type="NCBI Taxonomy" id="578458"/>
    <lineage>
        <taxon>Eukaryota</taxon>
        <taxon>Fungi</taxon>
        <taxon>Dikarya</taxon>
        <taxon>Basidiomycota</taxon>
        <taxon>Agaricomycotina</taxon>
        <taxon>Agaricomycetes</taxon>
        <taxon>Agaricomycetidae</taxon>
        <taxon>Agaricales</taxon>
        <taxon>Schizophyllaceae</taxon>
        <taxon>Schizophyllum</taxon>
    </lineage>
</organism>
<accession>D8Q1X1</accession>
<gene>
    <name evidence="3" type="ORF">SCHCODRAFT_234420</name>
</gene>
<reference evidence="3 4" key="1">
    <citation type="journal article" date="2010" name="Nat. Biotechnol.">
        <title>Genome sequence of the model mushroom Schizophyllum commune.</title>
        <authorList>
            <person name="Ohm R.A."/>
            <person name="de Jong J.F."/>
            <person name="Lugones L.G."/>
            <person name="Aerts A."/>
            <person name="Kothe E."/>
            <person name="Stajich J.E."/>
            <person name="de Vries R.P."/>
            <person name="Record E."/>
            <person name="Levasseur A."/>
            <person name="Baker S.E."/>
            <person name="Bartholomew K.A."/>
            <person name="Coutinho P.M."/>
            <person name="Erdmann S."/>
            <person name="Fowler T.J."/>
            <person name="Gathman A.C."/>
            <person name="Lombard V."/>
            <person name="Henrissat B."/>
            <person name="Knabe N."/>
            <person name="Kuees U."/>
            <person name="Lilly W.W."/>
            <person name="Lindquist E."/>
            <person name="Lucas S."/>
            <person name="Magnuson J.K."/>
            <person name="Piumi F."/>
            <person name="Raudaskoski M."/>
            <person name="Salamov A."/>
            <person name="Schmutz J."/>
            <person name="Schwarze F.W.M.R."/>
            <person name="vanKuyk P.A."/>
            <person name="Horton J.S."/>
            <person name="Grigoriev I.V."/>
            <person name="Woesten H.A.B."/>
        </authorList>
    </citation>
    <scope>NUCLEOTIDE SEQUENCE [LARGE SCALE GENOMIC DNA]</scope>
    <source>
        <strain evidence="4">H4-8 / FGSC 9210</strain>
    </source>
</reference>
<feature type="region of interest" description="Disordered" evidence="1">
    <location>
        <begin position="1"/>
        <end position="20"/>
    </location>
</feature>
<feature type="compositionally biased region" description="Acidic residues" evidence="1">
    <location>
        <begin position="498"/>
        <end position="515"/>
    </location>
</feature>
<protein>
    <recommendedName>
        <fullName evidence="2">DUF6697 domain-containing protein</fullName>
    </recommendedName>
</protein>
<dbReference type="EMBL" id="GL377305">
    <property type="protein sequence ID" value="EFI98580.1"/>
    <property type="molecule type" value="Genomic_DNA"/>
</dbReference>
<dbReference type="HOGENOM" id="CLU_529083_0_0_1"/>
<dbReference type="OrthoDB" id="3035962at2759"/>
<dbReference type="InParanoid" id="D8Q1X1"/>